<dbReference type="InterPro" id="IPR023395">
    <property type="entry name" value="MCP_dom_sf"/>
</dbReference>
<gene>
    <name evidence="11" type="ORF">GCK32_002720</name>
</gene>
<dbReference type="PANTHER" id="PTHR10742">
    <property type="entry name" value="FLAVIN MONOAMINE OXIDASE"/>
    <property type="match status" value="1"/>
</dbReference>
<evidence type="ECO:0000256" key="8">
    <source>
        <dbReference type="SAM" id="Coils"/>
    </source>
</evidence>
<dbReference type="SUPFAM" id="SSF54373">
    <property type="entry name" value="FAD-linked reductases, C-terminal domain"/>
    <property type="match status" value="1"/>
</dbReference>
<evidence type="ECO:0000256" key="4">
    <source>
        <dbReference type="ARBA" id="ARBA00022692"/>
    </source>
</evidence>
<sequence length="1352" mass="150391">MPFIQNRSAFLQSKSQDGRVDLGDDLRDERYFPTSSRGGEASSSAPRHAPNITPPISSSTADDPLAGALLGLAELSSLEKRALFESSHKLFRVIHQGILTFWKGAIGSCVIWGLSNVTEIVLADLLGLPRHVVPNGSTEKYWKHILLKASTFFAMTPFLISAFTETVRSESGLGGEGPNVMEVLFKGIDRLRFPIFGSRDPSRRFSVLHLAVPTVAYHTSHYIIQTKLYNQFYKMARKYVNKKPESERTKFHQYVPPIFAQMSSTILTDLILFPIETIMHRMYVQGTRTLIDNLDTGLSAISITAKYNGFADCLRSVLQHEGFWALYSGVGALALEYLLHSLLHQAVRACFDRGSEVLRRATESNPNITPVSSAYGGAFAGPLRGASGPLSGPFTQPASPVISPRKQRTSYTPPLRDPTQFPTFGESISQLDSSYGAPIPPFPFQSGRPNAFGSPPSELRSSTGSASSTECVIIGVNDDDFEPEVQSLAPPPAVVAADPEPAPKAAPASTAKSQKKVDKPCTGDERPYSEILTKDEFEDWGLKVGTFLATRHKAAHYGFMLNKLIQTVAENLDASELRTMSNYLKTLADSKKAADKVKPVHGVKKAAKATLKVNKATNKKVYDDIGLDDDFDDFDDYDDYKASLKMTHVDDTSRGRHDRSSETLDSESIRQMLEDGEMDTMRWEDDDIGDRRLVRRIHGFLQRYGFINFGNFHRLASTLILTSKRKRVIIIGAGAAGIAALKQLHFFGFDVVLLEARKRLGGRVHTYHQKDSNIVADLGAMVVTGINGNPIVTMMRQTQCTPIRIAPDCPIYDEYGKLVDQRKDELVAEAFKKIGDTASYIAHTLHVTEVNGKKLSLADAYNNILEMLELRMQRRRLKFWQIYEEILEKMKQVQNEMTLYKKSAAFLADKIKTQDTALLRSANPDTRLEQDILRRCYKRDLGEAIKRYDAAKERYRNLETTLRNLKKQEPSEVYMNQRDRRLLDFHFANLEYVSGGTLDKLSLQHFDQDDEFQFTGSHMAIRDGYGDFLTRLVSSDVAGLIRQNAVVETIKYNDKGVEVHYKSDDTRSTVEGDVCLCAIPLGVLKRSVNNCNEAPKFDPPLPEPCVDAINEMGFGNFNKVVLIFSRPFWDVTQNYFGHLNHSKASRGEMFMFTALSKAPVLIAMMAGEAANLEAPNEVIVRKAMNVLANIFGSACPKGPVEAVITRWHKDPFASGAYAYIPCGSEGDLWDRLAEPVRAPIEDGSYTGEERIFFAGEHTSGRYPASVQGAWLSGIREAARIADLFLGCPFSATNVLDPECVLLDSDDEDNEEVIEAGGDTENPVAEKEAHDDTKENGASHEEFPETADHNGET</sequence>
<keyword evidence="12" id="KW-1185">Reference proteome</keyword>
<feature type="compositionally biased region" description="Low complexity" evidence="9">
    <location>
        <begin position="496"/>
        <end position="508"/>
    </location>
</feature>
<evidence type="ECO:0000256" key="3">
    <source>
        <dbReference type="ARBA" id="ARBA00006375"/>
    </source>
</evidence>
<name>A0AAN8EWQ7_TRICO</name>
<reference evidence="11 12" key="1">
    <citation type="submission" date="2019-10" db="EMBL/GenBank/DDBJ databases">
        <title>Assembly and Annotation for the nematode Trichostrongylus colubriformis.</title>
        <authorList>
            <person name="Martin J."/>
        </authorList>
    </citation>
    <scope>NUCLEOTIDE SEQUENCE [LARGE SCALE GENOMIC DNA]</scope>
    <source>
        <strain evidence="11">G859</strain>
        <tissue evidence="11">Whole worm</tissue>
    </source>
</reference>
<comment type="similarity">
    <text evidence="3">Belongs to the mitochondrial carrier (TC 2.A.29) family.</text>
</comment>
<feature type="compositionally biased region" description="Basic and acidic residues" evidence="9">
    <location>
        <begin position="18"/>
        <end position="31"/>
    </location>
</feature>
<feature type="domain" description="Amine oxidase" evidence="10">
    <location>
        <begin position="736"/>
        <end position="1280"/>
    </location>
</feature>
<dbReference type="GO" id="GO:0016020">
    <property type="term" value="C:membrane"/>
    <property type="evidence" value="ECO:0007669"/>
    <property type="project" value="UniProtKB-SubCell"/>
</dbReference>
<evidence type="ECO:0000259" key="10">
    <source>
        <dbReference type="Pfam" id="PF01593"/>
    </source>
</evidence>
<dbReference type="GO" id="GO:0003682">
    <property type="term" value="F:chromatin binding"/>
    <property type="evidence" value="ECO:0007669"/>
    <property type="project" value="TreeGrafter"/>
</dbReference>
<keyword evidence="4 7" id="KW-0812">Transmembrane</keyword>
<dbReference type="InterPro" id="IPR023194">
    <property type="entry name" value="eIF3-like_dom_sf"/>
</dbReference>
<comment type="similarity">
    <text evidence="2">Belongs to the flavin monoamine oxidase family.</text>
</comment>
<comment type="subcellular location">
    <subcellularLocation>
        <location evidence="1">Membrane</location>
        <topology evidence="1">Multi-pass membrane protein</topology>
    </subcellularLocation>
</comment>
<dbReference type="Gene3D" id="3.90.660.10">
    <property type="match status" value="1"/>
</dbReference>
<dbReference type="Gene3D" id="3.50.50.60">
    <property type="entry name" value="FAD/NAD(P)-binding domain"/>
    <property type="match status" value="1"/>
</dbReference>
<dbReference type="Pfam" id="PF00153">
    <property type="entry name" value="Mito_carr"/>
    <property type="match status" value="1"/>
</dbReference>
<feature type="region of interest" description="Disordered" evidence="9">
    <location>
        <begin position="1305"/>
        <end position="1352"/>
    </location>
</feature>
<dbReference type="SUPFAM" id="SSF51905">
    <property type="entry name" value="FAD/NAD(P)-binding domain"/>
    <property type="match status" value="1"/>
</dbReference>
<evidence type="ECO:0000256" key="1">
    <source>
        <dbReference type="ARBA" id="ARBA00004141"/>
    </source>
</evidence>
<feature type="region of interest" description="Disordered" evidence="9">
    <location>
        <begin position="395"/>
        <end position="466"/>
    </location>
</feature>
<dbReference type="SUPFAM" id="SSF103506">
    <property type="entry name" value="Mitochondrial carrier"/>
    <property type="match status" value="1"/>
</dbReference>
<dbReference type="GO" id="GO:0006338">
    <property type="term" value="P:chromatin remodeling"/>
    <property type="evidence" value="ECO:0007669"/>
    <property type="project" value="TreeGrafter"/>
</dbReference>
<evidence type="ECO:0000256" key="5">
    <source>
        <dbReference type="ARBA" id="ARBA00023002"/>
    </source>
</evidence>
<dbReference type="InterPro" id="IPR036188">
    <property type="entry name" value="FAD/NAD-bd_sf"/>
</dbReference>
<dbReference type="Proteomes" id="UP001331761">
    <property type="component" value="Unassembled WGS sequence"/>
</dbReference>
<dbReference type="Gene3D" id="1.50.40.10">
    <property type="entry name" value="Mitochondrial carrier domain"/>
    <property type="match status" value="1"/>
</dbReference>
<dbReference type="InterPro" id="IPR013906">
    <property type="entry name" value="eIF3j"/>
</dbReference>
<evidence type="ECO:0000256" key="9">
    <source>
        <dbReference type="SAM" id="MobiDB-lite"/>
    </source>
</evidence>
<keyword evidence="6 7" id="KW-0472">Membrane</keyword>
<proteinExistence type="inferred from homology"/>
<dbReference type="Gene3D" id="1.10.10.1620">
    <property type="match status" value="1"/>
</dbReference>
<dbReference type="GO" id="GO:0005852">
    <property type="term" value="C:eukaryotic translation initiation factor 3 complex"/>
    <property type="evidence" value="ECO:0007669"/>
    <property type="project" value="InterPro"/>
</dbReference>
<dbReference type="GO" id="GO:0003743">
    <property type="term" value="F:translation initiation factor activity"/>
    <property type="evidence" value="ECO:0007669"/>
    <property type="project" value="InterPro"/>
</dbReference>
<feature type="compositionally biased region" description="Basic and acidic residues" evidence="9">
    <location>
        <begin position="515"/>
        <end position="524"/>
    </location>
</feature>
<protein>
    <recommendedName>
        <fullName evidence="10">Amine oxidase domain-containing protein</fullName>
    </recommendedName>
</protein>
<dbReference type="InterPro" id="IPR002937">
    <property type="entry name" value="Amino_oxidase"/>
</dbReference>
<dbReference type="InterPro" id="IPR018108">
    <property type="entry name" value="MCP_transmembrane"/>
</dbReference>
<feature type="region of interest" description="Disordered" evidence="9">
    <location>
        <begin position="496"/>
        <end position="524"/>
    </location>
</feature>
<evidence type="ECO:0000256" key="6">
    <source>
        <dbReference type="ARBA" id="ARBA00023136"/>
    </source>
</evidence>
<feature type="region of interest" description="Disordered" evidence="9">
    <location>
        <begin position="18"/>
        <end position="60"/>
    </location>
</feature>
<organism evidence="11 12">
    <name type="scientific">Trichostrongylus colubriformis</name>
    <name type="common">Black scour worm</name>
    <dbReference type="NCBI Taxonomy" id="6319"/>
    <lineage>
        <taxon>Eukaryota</taxon>
        <taxon>Metazoa</taxon>
        <taxon>Ecdysozoa</taxon>
        <taxon>Nematoda</taxon>
        <taxon>Chromadorea</taxon>
        <taxon>Rhabditida</taxon>
        <taxon>Rhabditina</taxon>
        <taxon>Rhabditomorpha</taxon>
        <taxon>Strongyloidea</taxon>
        <taxon>Trichostrongylidae</taxon>
        <taxon>Trichostrongylus</taxon>
    </lineage>
</organism>
<keyword evidence="8" id="KW-0175">Coiled coil</keyword>
<dbReference type="EMBL" id="WIXE01021543">
    <property type="protein sequence ID" value="KAK5968291.1"/>
    <property type="molecule type" value="Genomic_DNA"/>
</dbReference>
<dbReference type="Gene3D" id="1.10.287.80">
    <property type="entry name" value="ATP synthase, gamma subunit, helix hairpin domain"/>
    <property type="match status" value="1"/>
</dbReference>
<dbReference type="Gene3D" id="1.10.246.60">
    <property type="entry name" value="Eukaryotic translation initiation factor 3 like domains"/>
    <property type="match status" value="1"/>
</dbReference>
<dbReference type="Pfam" id="PF01593">
    <property type="entry name" value="Amino_oxidase"/>
    <property type="match status" value="1"/>
</dbReference>
<comment type="caution">
    <text evidence="11">The sequence shown here is derived from an EMBL/GenBank/DDBJ whole genome shotgun (WGS) entry which is preliminary data.</text>
</comment>
<evidence type="ECO:0000256" key="7">
    <source>
        <dbReference type="PROSITE-ProRule" id="PRU00282"/>
    </source>
</evidence>
<dbReference type="PANTHER" id="PTHR10742:SF386">
    <property type="entry name" value="LYSINE-SPECIFIC HISTONE DEMETHYLASE 1A"/>
    <property type="match status" value="1"/>
</dbReference>
<dbReference type="InterPro" id="IPR050281">
    <property type="entry name" value="Flavin_monoamine_oxidase"/>
</dbReference>
<feature type="repeat" description="Solcar" evidence="7">
    <location>
        <begin position="252"/>
        <end position="354"/>
    </location>
</feature>
<dbReference type="Pfam" id="PF08597">
    <property type="entry name" value="eIF3_subunit"/>
    <property type="match status" value="1"/>
</dbReference>
<accession>A0AAN8EWQ7</accession>
<keyword evidence="5" id="KW-0560">Oxidoreductase</keyword>
<dbReference type="GO" id="GO:0050660">
    <property type="term" value="F:flavin adenine dinucleotide binding"/>
    <property type="evidence" value="ECO:0007669"/>
    <property type="project" value="TreeGrafter"/>
</dbReference>
<feature type="compositionally biased region" description="Basic and acidic residues" evidence="9">
    <location>
        <begin position="1323"/>
        <end position="1352"/>
    </location>
</feature>
<evidence type="ECO:0000313" key="11">
    <source>
        <dbReference type="EMBL" id="KAK5968291.1"/>
    </source>
</evidence>
<evidence type="ECO:0000256" key="2">
    <source>
        <dbReference type="ARBA" id="ARBA00005995"/>
    </source>
</evidence>
<evidence type="ECO:0000313" key="12">
    <source>
        <dbReference type="Proteomes" id="UP001331761"/>
    </source>
</evidence>
<feature type="coiled-coil region" evidence="8">
    <location>
        <begin position="941"/>
        <end position="968"/>
    </location>
</feature>
<feature type="compositionally biased region" description="Polar residues" evidence="9">
    <location>
        <begin position="420"/>
        <end position="433"/>
    </location>
</feature>
<feature type="compositionally biased region" description="Polar residues" evidence="9">
    <location>
        <begin position="33"/>
        <end position="45"/>
    </location>
</feature>
<dbReference type="GO" id="GO:0016491">
    <property type="term" value="F:oxidoreductase activity"/>
    <property type="evidence" value="ECO:0007669"/>
    <property type="project" value="UniProtKB-KW"/>
</dbReference>
<dbReference type="PROSITE" id="PS50920">
    <property type="entry name" value="SOLCAR"/>
    <property type="match status" value="1"/>
</dbReference>